<dbReference type="OrthoDB" id="151636at2"/>
<dbReference type="SMART" id="SM00758">
    <property type="entry name" value="PA14"/>
    <property type="match status" value="1"/>
</dbReference>
<dbReference type="InterPro" id="IPR012495">
    <property type="entry name" value="TadE-like_dom"/>
</dbReference>
<dbReference type="SUPFAM" id="SSF56988">
    <property type="entry name" value="Anthrax protective antigen"/>
    <property type="match status" value="1"/>
</dbReference>
<name>A0A0P6XTX9_9CHLR</name>
<proteinExistence type="predicted"/>
<dbReference type="Proteomes" id="UP000050417">
    <property type="component" value="Unassembled WGS sequence"/>
</dbReference>
<dbReference type="STRING" id="1134406.ADN00_06590"/>
<organism evidence="5 6">
    <name type="scientific">Ornatilinea apprima</name>
    <dbReference type="NCBI Taxonomy" id="1134406"/>
    <lineage>
        <taxon>Bacteria</taxon>
        <taxon>Bacillati</taxon>
        <taxon>Chloroflexota</taxon>
        <taxon>Anaerolineae</taxon>
        <taxon>Anaerolineales</taxon>
        <taxon>Anaerolineaceae</taxon>
        <taxon>Ornatilinea</taxon>
    </lineage>
</organism>
<keyword evidence="3" id="KW-1133">Transmembrane helix</keyword>
<reference evidence="5 6" key="1">
    <citation type="submission" date="2015-07" db="EMBL/GenBank/DDBJ databases">
        <title>Genome sequence of Ornatilinea apprima DSM 23815.</title>
        <authorList>
            <person name="Hemp J."/>
            <person name="Ward L.M."/>
            <person name="Pace L.A."/>
            <person name="Fischer W.W."/>
        </authorList>
    </citation>
    <scope>NUCLEOTIDE SEQUENCE [LARGE SCALE GENOMIC DNA]</scope>
    <source>
        <strain evidence="5 6">P3M-1</strain>
    </source>
</reference>
<evidence type="ECO:0000256" key="1">
    <source>
        <dbReference type="ARBA" id="ARBA00022729"/>
    </source>
</evidence>
<dbReference type="Pfam" id="PF07691">
    <property type="entry name" value="PA14"/>
    <property type="match status" value="1"/>
</dbReference>
<keyword evidence="3" id="KW-0472">Membrane</keyword>
<dbReference type="PROSITE" id="PS51820">
    <property type="entry name" value="PA14"/>
    <property type="match status" value="1"/>
</dbReference>
<dbReference type="InterPro" id="IPR052387">
    <property type="entry name" value="Fibrocystin"/>
</dbReference>
<dbReference type="InterPro" id="IPR037524">
    <property type="entry name" value="PA14/GLEYA"/>
</dbReference>
<feature type="domain" description="PA14" evidence="4">
    <location>
        <begin position="329"/>
        <end position="487"/>
    </location>
</feature>
<feature type="compositionally biased region" description="Low complexity" evidence="2">
    <location>
        <begin position="811"/>
        <end position="871"/>
    </location>
</feature>
<dbReference type="PANTHER" id="PTHR46769">
    <property type="entry name" value="POLYCYSTIC KIDNEY AND HEPATIC DISEASE 1 (AUTOSOMAL RECESSIVE)-LIKE 1"/>
    <property type="match status" value="1"/>
</dbReference>
<dbReference type="PANTHER" id="PTHR46769:SF2">
    <property type="entry name" value="FIBROCYSTIN-L ISOFORM 2 PRECURSOR-RELATED"/>
    <property type="match status" value="1"/>
</dbReference>
<accession>A0A0P6XTX9</accession>
<comment type="caution">
    <text evidence="5">The sequence shown here is derived from an EMBL/GenBank/DDBJ whole genome shotgun (WGS) entry which is preliminary data.</text>
</comment>
<evidence type="ECO:0000259" key="4">
    <source>
        <dbReference type="PROSITE" id="PS51820"/>
    </source>
</evidence>
<protein>
    <recommendedName>
        <fullName evidence="4">PA14 domain-containing protein</fullName>
    </recommendedName>
</protein>
<dbReference type="InterPro" id="IPR011658">
    <property type="entry name" value="PA14_dom"/>
</dbReference>
<evidence type="ECO:0000256" key="3">
    <source>
        <dbReference type="SAM" id="Phobius"/>
    </source>
</evidence>
<keyword evidence="3" id="KW-0812">Transmembrane</keyword>
<keyword evidence="6" id="KW-1185">Reference proteome</keyword>
<dbReference type="EMBL" id="LGCL01000017">
    <property type="protein sequence ID" value="KPL78583.1"/>
    <property type="molecule type" value="Genomic_DNA"/>
</dbReference>
<feature type="region of interest" description="Disordered" evidence="2">
    <location>
        <begin position="811"/>
        <end position="883"/>
    </location>
</feature>
<dbReference type="Gene3D" id="2.60.120.1560">
    <property type="match status" value="1"/>
</dbReference>
<dbReference type="AlphaFoldDB" id="A0A0P6XTX9"/>
<evidence type="ECO:0000256" key="2">
    <source>
        <dbReference type="SAM" id="MobiDB-lite"/>
    </source>
</evidence>
<feature type="transmembrane region" description="Helical" evidence="3">
    <location>
        <begin position="20"/>
        <end position="41"/>
    </location>
</feature>
<dbReference type="RefSeq" id="WP_075062185.1">
    <property type="nucleotide sequence ID" value="NZ_LGCL01000017.1"/>
</dbReference>
<keyword evidence="1" id="KW-0732">Signal</keyword>
<dbReference type="Pfam" id="PF07811">
    <property type="entry name" value="TadE"/>
    <property type="match status" value="1"/>
</dbReference>
<evidence type="ECO:0000313" key="5">
    <source>
        <dbReference type="EMBL" id="KPL78583.1"/>
    </source>
</evidence>
<gene>
    <name evidence="5" type="ORF">ADN00_06590</name>
</gene>
<sequence length="883" mass="97820">MRPIRHLSSQLRSRFKDHPAQGLVEFALALPILLLLVFGVIEFGRILQAWLALENGARFGVRYAITGSYDPGYCDEAGQALGLYTEDLNSDTNVDCVITPAGTATEEQKKAAEEKSNALQDWARLASIRDAALAGATGIAWDQTVSGDYLGYLDHAYETSALETTNRGSPNAAGYFGISICSNRFKAPSGDAPYGSAFMFNPNPFYLEPYPASSKEDYRYPIYCQQAQLNSSGQVTSNMVRYVDDAGGPGDRVRVVLTYRHRLITPFLSSWWPTLRLSTEREGLVEKFRVSRVTGLAGAIAFAPTWTYTAPPPTETSTPTQTPTRATCEGTGTILREWWEGVDGSSISNLTNHLDYIEDYPTGYNFPTSFDAPHNWKDNYGTRMRGYVCPPYTGTYTFYIASDDQSELYLSPNTDPDNKSRIAWVKSYTSYTEWGKYPEQKSVSINLVGGQFYYIEALQKEGGGGDSLSVAWTGFQVSPDDNTPTIIEGQYLKPYTRVDKPTRTPTPIPPPSCDQLENLTLSSGSQEAVTFQYITSGGYLLESQLRNNSPYNVQLYKADMSYNGAYHNEIQSPDPDRSFDLYLWDSNTTIYNPPNTTALSYGHTFPNPKVMNPGTSGWFKFTYDKNIFNFWATPAVPHPSGDGDPWGGSSQSYNFYWSSDFNGHLYYNIIPPATSPTVSCVMDLTGKTGPRIMPTFSQTSKTFTLRAVVEGNQGLSGNDNNVREVRFFVYNSAGQLVHWSKDTSKPYCIFGGSSSCTTREINVKYWSYGSKNSPYMITNDTYRFVILAENNDSSNRYKSAIIEETFNVRANTPTASRTARPTNTNTPVTPTTKPTNTKSPTPKTPTKTPTKSNTPRPATATNTSAPTSTPTKCQTPIELGGCR</sequence>
<evidence type="ECO:0000313" key="6">
    <source>
        <dbReference type="Proteomes" id="UP000050417"/>
    </source>
</evidence>